<dbReference type="Pfam" id="PF08241">
    <property type="entry name" value="Methyltransf_11"/>
    <property type="match status" value="1"/>
</dbReference>
<dbReference type="InterPro" id="IPR013216">
    <property type="entry name" value="Methyltransf_11"/>
</dbReference>
<feature type="domain" description="Methyltransferase type 11" evidence="1">
    <location>
        <begin position="146"/>
        <end position="190"/>
    </location>
</feature>
<dbReference type="Proteomes" id="UP001161391">
    <property type="component" value="Unassembled WGS sequence"/>
</dbReference>
<evidence type="ECO:0000259" key="1">
    <source>
        <dbReference type="Pfam" id="PF08241"/>
    </source>
</evidence>
<organism evidence="2 3">
    <name type="scientific">Algimonas ampicilliniresistens</name>
    <dbReference type="NCBI Taxonomy" id="1298735"/>
    <lineage>
        <taxon>Bacteria</taxon>
        <taxon>Pseudomonadati</taxon>
        <taxon>Pseudomonadota</taxon>
        <taxon>Alphaproteobacteria</taxon>
        <taxon>Maricaulales</taxon>
        <taxon>Robiginitomaculaceae</taxon>
        <taxon>Algimonas</taxon>
    </lineage>
</organism>
<sequence>MKRLLIGAAVLITACSGGSSEPAATADAQVAPVADVQAVETRLTLADAIAHPRRAEDAARDMFRNPQETLDFFEVGPGQSVAEIWPGWYTPILAPYMADNDGTYVAVLYPDGVSERLDSRNTAFKDRYADTETYGAIQFDSFSGDTGLSIADNSVDTILTFRNVHNWMGGDYAETAFAEFYRALKPGGMLGVVEHRLPETQLQDPKGGTGYVQESYMKALASDAGFEFVESSEVNANPLDTADHPMGVWTLPPRSAQPKEGSEEAATFDAELYRNIGESDRATLKFRKPE</sequence>
<keyword evidence="2" id="KW-0808">Transferase</keyword>
<dbReference type="RefSeq" id="WP_284390797.1">
    <property type="nucleotide sequence ID" value="NZ_BSNK01000002.1"/>
</dbReference>
<reference evidence="2" key="2">
    <citation type="submission" date="2023-01" db="EMBL/GenBank/DDBJ databases">
        <title>Draft genome sequence of Algimonas ampicilliniresistens strain NBRC 108219.</title>
        <authorList>
            <person name="Sun Q."/>
            <person name="Mori K."/>
        </authorList>
    </citation>
    <scope>NUCLEOTIDE SEQUENCE</scope>
    <source>
        <strain evidence="2">NBRC 108219</strain>
    </source>
</reference>
<reference evidence="2" key="1">
    <citation type="journal article" date="2014" name="Int. J. Syst. Evol. Microbiol.">
        <title>Complete genome of a new Firmicutes species belonging to the dominant human colonic microbiota ('Ruminococcus bicirculans') reveals two chromosomes and a selective capacity to utilize plant glucans.</title>
        <authorList>
            <consortium name="NISC Comparative Sequencing Program"/>
            <person name="Wegmann U."/>
            <person name="Louis P."/>
            <person name="Goesmann A."/>
            <person name="Henrissat B."/>
            <person name="Duncan S.H."/>
            <person name="Flint H.J."/>
        </authorList>
    </citation>
    <scope>NUCLEOTIDE SEQUENCE</scope>
    <source>
        <strain evidence="2">NBRC 108219</strain>
    </source>
</reference>
<dbReference type="InterPro" id="IPR029063">
    <property type="entry name" value="SAM-dependent_MTases_sf"/>
</dbReference>
<dbReference type="GO" id="GO:0008168">
    <property type="term" value="F:methyltransferase activity"/>
    <property type="evidence" value="ECO:0007669"/>
    <property type="project" value="UniProtKB-KW"/>
</dbReference>
<dbReference type="SUPFAM" id="SSF53335">
    <property type="entry name" value="S-adenosyl-L-methionine-dependent methyltransferases"/>
    <property type="match status" value="1"/>
</dbReference>
<protein>
    <submittedName>
        <fullName evidence="2">Methyltransferase</fullName>
    </submittedName>
</protein>
<dbReference type="PROSITE" id="PS51257">
    <property type="entry name" value="PROKAR_LIPOPROTEIN"/>
    <property type="match status" value="1"/>
</dbReference>
<comment type="caution">
    <text evidence="2">The sequence shown here is derived from an EMBL/GenBank/DDBJ whole genome shotgun (WGS) entry which is preliminary data.</text>
</comment>
<name>A0ABQ5VAG0_9PROT</name>
<evidence type="ECO:0000313" key="2">
    <source>
        <dbReference type="EMBL" id="GLQ24418.1"/>
    </source>
</evidence>
<evidence type="ECO:0000313" key="3">
    <source>
        <dbReference type="Proteomes" id="UP001161391"/>
    </source>
</evidence>
<dbReference type="GO" id="GO:0032259">
    <property type="term" value="P:methylation"/>
    <property type="evidence" value="ECO:0007669"/>
    <property type="project" value="UniProtKB-KW"/>
</dbReference>
<dbReference type="Gene3D" id="3.40.50.150">
    <property type="entry name" value="Vaccinia Virus protein VP39"/>
    <property type="match status" value="1"/>
</dbReference>
<proteinExistence type="predicted"/>
<keyword evidence="2" id="KW-0489">Methyltransferase</keyword>
<gene>
    <name evidence="2" type="ORF">GCM10007853_22920</name>
</gene>
<dbReference type="PIRSF" id="PIRSF031679">
    <property type="entry name" value="Mtase_Alr7345_prd"/>
    <property type="match status" value="1"/>
</dbReference>
<keyword evidence="3" id="KW-1185">Reference proteome</keyword>
<accession>A0ABQ5VAG0</accession>
<dbReference type="InterPro" id="IPR016980">
    <property type="entry name" value="S-AdoMet-dep_MeTrfase_Alr7345"/>
</dbReference>
<dbReference type="EMBL" id="BSNK01000002">
    <property type="protein sequence ID" value="GLQ24418.1"/>
    <property type="molecule type" value="Genomic_DNA"/>
</dbReference>